<feature type="compositionally biased region" description="Polar residues" evidence="1">
    <location>
        <begin position="49"/>
        <end position="68"/>
    </location>
</feature>
<protein>
    <submittedName>
        <fullName evidence="3">Nuclear protein 96-domain-containing protein</fullName>
    </submittedName>
</protein>
<dbReference type="EMBL" id="JADNYJ010000067">
    <property type="protein sequence ID" value="KAF8893230.1"/>
    <property type="molecule type" value="Genomic_DNA"/>
</dbReference>
<dbReference type="Gene3D" id="1.25.40.690">
    <property type="match status" value="1"/>
</dbReference>
<name>A0A9P5NJT9_GYMJU</name>
<feature type="region of interest" description="Disordered" evidence="1">
    <location>
        <begin position="401"/>
        <end position="446"/>
    </location>
</feature>
<organism evidence="3 4">
    <name type="scientific">Gymnopilus junonius</name>
    <name type="common">Spectacular rustgill mushroom</name>
    <name type="synonym">Gymnopilus spectabilis subsp. junonius</name>
    <dbReference type="NCBI Taxonomy" id="109634"/>
    <lineage>
        <taxon>Eukaryota</taxon>
        <taxon>Fungi</taxon>
        <taxon>Dikarya</taxon>
        <taxon>Basidiomycota</taxon>
        <taxon>Agaricomycotina</taxon>
        <taxon>Agaricomycetes</taxon>
        <taxon>Agaricomycetidae</taxon>
        <taxon>Agaricales</taxon>
        <taxon>Agaricineae</taxon>
        <taxon>Hymenogastraceae</taxon>
        <taxon>Gymnopilus</taxon>
    </lineage>
</organism>
<keyword evidence="4" id="KW-1185">Reference proteome</keyword>
<reference evidence="3" key="1">
    <citation type="submission" date="2020-11" db="EMBL/GenBank/DDBJ databases">
        <authorList>
            <consortium name="DOE Joint Genome Institute"/>
            <person name="Ahrendt S."/>
            <person name="Riley R."/>
            <person name="Andreopoulos W."/>
            <person name="LaButti K."/>
            <person name="Pangilinan J."/>
            <person name="Ruiz-duenas F.J."/>
            <person name="Barrasa J.M."/>
            <person name="Sanchez-Garcia M."/>
            <person name="Camarero S."/>
            <person name="Miyauchi S."/>
            <person name="Serrano A."/>
            <person name="Linde D."/>
            <person name="Babiker R."/>
            <person name="Drula E."/>
            <person name="Ayuso-Fernandez I."/>
            <person name="Pacheco R."/>
            <person name="Padilla G."/>
            <person name="Ferreira P."/>
            <person name="Barriuso J."/>
            <person name="Kellner H."/>
            <person name="Castanera R."/>
            <person name="Alfaro M."/>
            <person name="Ramirez L."/>
            <person name="Pisabarro A.G."/>
            <person name="Kuo A."/>
            <person name="Tritt A."/>
            <person name="Lipzen A."/>
            <person name="He G."/>
            <person name="Yan M."/>
            <person name="Ng V."/>
            <person name="Cullen D."/>
            <person name="Martin F."/>
            <person name="Rosso M.-N."/>
            <person name="Henrissat B."/>
            <person name="Hibbett D."/>
            <person name="Martinez A.T."/>
            <person name="Grigoriev I.V."/>
        </authorList>
    </citation>
    <scope>NUCLEOTIDE SEQUENCE</scope>
    <source>
        <strain evidence="3">AH 44721</strain>
    </source>
</reference>
<evidence type="ECO:0000256" key="1">
    <source>
        <dbReference type="SAM" id="MobiDB-lite"/>
    </source>
</evidence>
<dbReference type="Pfam" id="PF12110">
    <property type="entry name" value="Nup96"/>
    <property type="match status" value="1"/>
</dbReference>
<proteinExistence type="predicted"/>
<dbReference type="OrthoDB" id="3797628at2759"/>
<evidence type="ECO:0000313" key="4">
    <source>
        <dbReference type="Proteomes" id="UP000724874"/>
    </source>
</evidence>
<gene>
    <name evidence="3" type="ORF">CPB84DRAFT_1963535</name>
</gene>
<comment type="caution">
    <text evidence="3">The sequence shown here is derived from an EMBL/GenBank/DDBJ whole genome shotgun (WGS) entry which is preliminary data.</text>
</comment>
<accession>A0A9P5NJT9</accession>
<feature type="region of interest" description="Disordered" evidence="1">
    <location>
        <begin position="37"/>
        <end position="68"/>
    </location>
</feature>
<dbReference type="InterPro" id="IPR021967">
    <property type="entry name" value="Nup98_C"/>
</dbReference>
<sequence length="715" mass="77835">MPSLASSRSDPNATTSSSSTPSALSAKLLQHHLSHTTISPDECGIPSALPTSPSYPSPAVSRNINSAPPTSSEPLNFTSFLSLFPSIDASSPAPVFRLGSALFDPVDLRLGRSKRNGLDSGTSITPDIRNRVSTLRRKAALSKWLEDVVKPNVDGDLLAYTAADAAFTHLTGHQISQASASAADGGYIKLSTLISQAGGDDLFKDYILSQLEIWKSEKLSPGSNAALTSSPNGLVGRSVWRVYKLLSGLIQYEGPDTRAGDDIFTGLDWKRVFGLCLWYGTSVDASVSDVVKVYESILEESQESDVSRPVPKWIASKPKKGLSSSLGSSPLGLFAAAQQTQPEDPLYILIKLHADPALSLSKALNPLSFAPTGLDWGIGMCWHLYIILSRVMRIRDFADRGNRGIRPTTRRPGGSLVNGFGGSDRDDSSTDGLSNQGDDSFPPEGHSPSADLLTTGYAFILESWGMLQEAAFVLMHLEGSAGRAKALKELLARSAPNLDDWMTRGLVGSLKLPMYWVDEAKATYELDQGNIYTAYELYISAQLFNAAHNLALLDLAPDAVIRKDLGLLRNLFAPFDMVGRRDKVENWFVRGKVFLDYMEIMTKLPKLLNEVAAENEERPSIPDATQEAAMDELSKRALKTISLLPDILHRSRQVDPRHPAALEEMSKDLLKLVERVKPLLLTRIQPPTISVFDGATKINLVRGIGYARFLQSIEA</sequence>
<feature type="compositionally biased region" description="Low complexity" evidence="1">
    <location>
        <begin position="404"/>
        <end position="414"/>
    </location>
</feature>
<dbReference type="AlphaFoldDB" id="A0A9P5NJT9"/>
<dbReference type="Proteomes" id="UP000724874">
    <property type="component" value="Unassembled WGS sequence"/>
</dbReference>
<evidence type="ECO:0000259" key="2">
    <source>
        <dbReference type="Pfam" id="PF12110"/>
    </source>
</evidence>
<feature type="region of interest" description="Disordered" evidence="1">
    <location>
        <begin position="1"/>
        <end position="24"/>
    </location>
</feature>
<feature type="domain" description="Nuclear pore complex protein NUP96 C-terminal" evidence="2">
    <location>
        <begin position="165"/>
        <end position="524"/>
    </location>
</feature>
<evidence type="ECO:0000313" key="3">
    <source>
        <dbReference type="EMBL" id="KAF8893230.1"/>
    </source>
</evidence>